<comment type="subcellular location">
    <subcellularLocation>
        <location evidence="1">Membrane</location>
    </subcellularLocation>
</comment>
<organism evidence="7 8">
    <name type="scientific">Pinctada imbricata</name>
    <name type="common">Atlantic pearl-oyster</name>
    <name type="synonym">Pinctada martensii</name>
    <dbReference type="NCBI Taxonomy" id="66713"/>
    <lineage>
        <taxon>Eukaryota</taxon>
        <taxon>Metazoa</taxon>
        <taxon>Spiralia</taxon>
        <taxon>Lophotrochozoa</taxon>
        <taxon>Mollusca</taxon>
        <taxon>Bivalvia</taxon>
        <taxon>Autobranchia</taxon>
        <taxon>Pteriomorphia</taxon>
        <taxon>Pterioida</taxon>
        <taxon>Pterioidea</taxon>
        <taxon>Pteriidae</taxon>
        <taxon>Pinctada</taxon>
    </lineage>
</organism>
<evidence type="ECO:0000256" key="4">
    <source>
        <dbReference type="ARBA" id="ARBA00022989"/>
    </source>
</evidence>
<evidence type="ECO:0000256" key="6">
    <source>
        <dbReference type="SAM" id="Phobius"/>
    </source>
</evidence>
<name>A0AA88YBT7_PINIB</name>
<dbReference type="InterPro" id="IPR007593">
    <property type="entry name" value="CD225/Dispanin_fam"/>
</dbReference>
<evidence type="ECO:0000256" key="3">
    <source>
        <dbReference type="ARBA" id="ARBA00022692"/>
    </source>
</evidence>
<evidence type="ECO:0000313" key="7">
    <source>
        <dbReference type="EMBL" id="KAK3101963.1"/>
    </source>
</evidence>
<feature type="non-terminal residue" evidence="7">
    <location>
        <position position="1"/>
    </location>
</feature>
<evidence type="ECO:0000313" key="8">
    <source>
        <dbReference type="Proteomes" id="UP001186944"/>
    </source>
</evidence>
<keyword evidence="5 6" id="KW-0472">Membrane</keyword>
<evidence type="ECO:0000256" key="1">
    <source>
        <dbReference type="ARBA" id="ARBA00004370"/>
    </source>
</evidence>
<comment type="similarity">
    <text evidence="2">Belongs to the CD225/Dispanin family.</text>
</comment>
<evidence type="ECO:0000256" key="2">
    <source>
        <dbReference type="ARBA" id="ARBA00006843"/>
    </source>
</evidence>
<dbReference type="PANTHER" id="PTHR14948:SF25">
    <property type="entry name" value="DUF4190 DOMAIN-CONTAINING PROTEIN"/>
    <property type="match status" value="1"/>
</dbReference>
<keyword evidence="3 6" id="KW-0812">Transmembrane</keyword>
<reference evidence="7" key="1">
    <citation type="submission" date="2019-08" db="EMBL/GenBank/DDBJ databases">
        <title>The improved chromosome-level genome for the pearl oyster Pinctada fucata martensii using PacBio sequencing and Hi-C.</title>
        <authorList>
            <person name="Zheng Z."/>
        </authorList>
    </citation>
    <scope>NUCLEOTIDE SEQUENCE</scope>
    <source>
        <strain evidence="7">ZZ-2019</strain>
        <tissue evidence="7">Adductor muscle</tissue>
    </source>
</reference>
<dbReference type="AlphaFoldDB" id="A0AA88YBT7"/>
<dbReference type="Pfam" id="PF04505">
    <property type="entry name" value="CD225"/>
    <property type="match status" value="1"/>
</dbReference>
<evidence type="ECO:0000256" key="5">
    <source>
        <dbReference type="ARBA" id="ARBA00023136"/>
    </source>
</evidence>
<comment type="caution">
    <text evidence="7">The sequence shown here is derived from an EMBL/GenBank/DDBJ whole genome shotgun (WGS) entry which is preliminary data.</text>
</comment>
<gene>
    <name evidence="7" type="ORF">FSP39_007670</name>
</gene>
<dbReference type="Proteomes" id="UP001186944">
    <property type="component" value="Unassembled WGS sequence"/>
</dbReference>
<protein>
    <submittedName>
        <fullName evidence="7">Uncharacterized protein</fullName>
    </submittedName>
</protein>
<feature type="transmembrane region" description="Helical" evidence="6">
    <location>
        <begin position="18"/>
        <end position="39"/>
    </location>
</feature>
<feature type="transmembrane region" description="Helical" evidence="6">
    <location>
        <begin position="69"/>
        <end position="93"/>
    </location>
</feature>
<proteinExistence type="inferred from homology"/>
<keyword evidence="4 6" id="KW-1133">Transmembrane helix</keyword>
<keyword evidence="8" id="KW-1185">Reference proteome</keyword>
<dbReference type="InterPro" id="IPR051423">
    <property type="entry name" value="CD225/Dispanin"/>
</dbReference>
<sequence length="99" mass="10502">VAPGNVSMQTTQVVIDDYMNRAVIATICCFWPVGIFAIMKSSECRSALSRGDISAAQEHSNSARQLSNVAILVGGISVVVVIIVIGVYFGAIVSSYNSY</sequence>
<accession>A0AA88YBT7</accession>
<dbReference type="EMBL" id="VSWD01000005">
    <property type="protein sequence ID" value="KAK3101963.1"/>
    <property type="molecule type" value="Genomic_DNA"/>
</dbReference>
<dbReference type="PANTHER" id="PTHR14948">
    <property type="entry name" value="NG5"/>
    <property type="match status" value="1"/>
</dbReference>
<dbReference type="GO" id="GO:0016020">
    <property type="term" value="C:membrane"/>
    <property type="evidence" value="ECO:0007669"/>
    <property type="project" value="UniProtKB-SubCell"/>
</dbReference>